<gene>
    <name evidence="6" type="ORF">SAMN04487864_105100</name>
</gene>
<dbReference type="SUPFAM" id="SSF53850">
    <property type="entry name" value="Periplasmic binding protein-like II"/>
    <property type="match status" value="2"/>
</dbReference>
<dbReference type="PANTHER" id="PTHR35936:SF38">
    <property type="entry name" value="GLUTAMINE-BINDING PERIPLASMIC PROTEIN"/>
    <property type="match status" value="1"/>
</dbReference>
<dbReference type="Pfam" id="PF00990">
    <property type="entry name" value="GGDEF"/>
    <property type="match status" value="1"/>
</dbReference>
<dbReference type="InterPro" id="IPR043128">
    <property type="entry name" value="Rev_trsase/Diguanyl_cyclase"/>
</dbReference>
<dbReference type="PROSITE" id="PS50887">
    <property type="entry name" value="GGDEF"/>
    <property type="match status" value="1"/>
</dbReference>
<evidence type="ECO:0000256" key="4">
    <source>
        <dbReference type="SAM" id="SignalP"/>
    </source>
</evidence>
<dbReference type="InterPro" id="IPR001638">
    <property type="entry name" value="Solute-binding_3/MltF_N"/>
</dbReference>
<dbReference type="InterPro" id="IPR029787">
    <property type="entry name" value="Nucleotide_cyclase"/>
</dbReference>
<dbReference type="InterPro" id="IPR000160">
    <property type="entry name" value="GGDEF_dom"/>
</dbReference>
<sequence length="719" mass="81136">MRCNKILRLILCVLLAISILAPVSVYAYSPKRKVVRVGWYESTFCFRDRYGRRCGLDYEYQQKLSAYTGWTYEYVEDSWSNLLEKLKKGEIDLLSDVSYTKERTASMSFPDLPMGSESYYIYIDAGNKEITPDDWKSFNGKRIGVNKGSVQEGYLKTWAQKHNIALTVLPLTAEEAESMAMLARGEIDGYTSTNTFGAKEKVIPVCKVGASDFFYAVNKNRPDLLDDLNRALSGIQDEDPFYNQRMFEEHLFLTKTNAFLTPAQEKWLAEHGKIRVGYRDKYLPFSAKEAATDKLTGALKDYLAHSVNSLKHSNISFEAVPFATTEAAMLAMKTGRIDCLFPVNLSAHDANVADVVLTNPVMRTEMQAIMRDSDTRGISPKSTLTIAVNSGNANIETFIKDHYPLCNLAYYSTLKECCEALVSGKADCFLVSNYRVNAMQEVMEKYKLYSVPTGESMPLAFAVNKDARELYFILNKTTVLTKRGDMDSALASYTYVNQKVSFTQFLKNNWIAVIAVIVAAAALTIFLLLQKLKTERKMMEQQRQIEEGLRRELQQKEKLQTAIRKVNTDPLTGVKSKHAYLEATKRMDQRIADGSVAEFGVVVCDLNNLKSINDHLGHESGDKAIREACRAICVCFAHSPVYRIGGDEFAVILEGADYTNRDALLESLENQMAENVQQGKTAIAFGCSLFNPLQDKTMKDVFDRADDIMYHRKAMMKHL</sequence>
<keyword evidence="3" id="KW-0812">Transmembrane</keyword>
<dbReference type="PANTHER" id="PTHR35936">
    <property type="entry name" value="MEMBRANE-BOUND LYTIC MUREIN TRANSGLYCOSYLASE F"/>
    <property type="match status" value="1"/>
</dbReference>
<evidence type="ECO:0000259" key="5">
    <source>
        <dbReference type="PROSITE" id="PS50887"/>
    </source>
</evidence>
<evidence type="ECO:0000313" key="7">
    <source>
        <dbReference type="Proteomes" id="UP000198943"/>
    </source>
</evidence>
<dbReference type="Gene3D" id="3.30.70.270">
    <property type="match status" value="1"/>
</dbReference>
<feature type="signal peptide" evidence="4">
    <location>
        <begin position="1"/>
        <end position="27"/>
    </location>
</feature>
<dbReference type="Gene3D" id="3.40.190.10">
    <property type="entry name" value="Periplasmic binding protein-like II"/>
    <property type="match status" value="4"/>
</dbReference>
<feature type="transmembrane region" description="Helical" evidence="3">
    <location>
        <begin position="510"/>
        <end position="529"/>
    </location>
</feature>
<dbReference type="EMBL" id="FMYW01000005">
    <property type="protein sequence ID" value="SDC34399.1"/>
    <property type="molecule type" value="Genomic_DNA"/>
</dbReference>
<feature type="domain" description="GGDEF" evidence="5">
    <location>
        <begin position="597"/>
        <end position="719"/>
    </location>
</feature>
<keyword evidence="2" id="KW-0175">Coiled coil</keyword>
<feature type="chain" id="PRO_5011752377" evidence="4">
    <location>
        <begin position="28"/>
        <end position="719"/>
    </location>
</feature>
<organism evidence="6 7">
    <name type="scientific">Succiniclasticum ruminis</name>
    <dbReference type="NCBI Taxonomy" id="40841"/>
    <lineage>
        <taxon>Bacteria</taxon>
        <taxon>Bacillati</taxon>
        <taxon>Bacillota</taxon>
        <taxon>Negativicutes</taxon>
        <taxon>Acidaminococcales</taxon>
        <taxon>Acidaminococcaceae</taxon>
        <taxon>Succiniclasticum</taxon>
    </lineage>
</organism>
<feature type="coiled-coil region" evidence="2">
    <location>
        <begin position="529"/>
        <end position="569"/>
    </location>
</feature>
<proteinExistence type="predicted"/>
<dbReference type="OrthoDB" id="9805474at2"/>
<dbReference type="Proteomes" id="UP000198943">
    <property type="component" value="Unassembled WGS sequence"/>
</dbReference>
<name>A0A1G6KTH1_9FIRM</name>
<keyword evidence="1 4" id="KW-0732">Signal</keyword>
<dbReference type="AlphaFoldDB" id="A0A1G6KTH1"/>
<evidence type="ECO:0000256" key="3">
    <source>
        <dbReference type="SAM" id="Phobius"/>
    </source>
</evidence>
<dbReference type="RefSeq" id="WP_093730034.1">
    <property type="nucleotide sequence ID" value="NZ_FMYW01000005.1"/>
</dbReference>
<dbReference type="SMART" id="SM00062">
    <property type="entry name" value="PBPb"/>
    <property type="match status" value="2"/>
</dbReference>
<keyword evidence="7" id="KW-1185">Reference proteome</keyword>
<evidence type="ECO:0000256" key="2">
    <source>
        <dbReference type="SAM" id="Coils"/>
    </source>
</evidence>
<evidence type="ECO:0000313" key="6">
    <source>
        <dbReference type="EMBL" id="SDC34399.1"/>
    </source>
</evidence>
<protein>
    <submittedName>
        <fullName evidence="6">Diguanylate cyclase (GGDEF) domain-containing protein</fullName>
    </submittedName>
</protein>
<dbReference type="CDD" id="cd01949">
    <property type="entry name" value="GGDEF"/>
    <property type="match status" value="1"/>
</dbReference>
<dbReference type="SMART" id="SM00267">
    <property type="entry name" value="GGDEF"/>
    <property type="match status" value="1"/>
</dbReference>
<dbReference type="Pfam" id="PF00497">
    <property type="entry name" value="SBP_bac_3"/>
    <property type="match status" value="1"/>
</dbReference>
<keyword evidence="3" id="KW-1133">Transmembrane helix</keyword>
<keyword evidence="3" id="KW-0472">Membrane</keyword>
<evidence type="ECO:0000256" key="1">
    <source>
        <dbReference type="ARBA" id="ARBA00022729"/>
    </source>
</evidence>
<reference evidence="7" key="1">
    <citation type="submission" date="2016-10" db="EMBL/GenBank/DDBJ databases">
        <authorList>
            <person name="Varghese N."/>
            <person name="Submissions S."/>
        </authorList>
    </citation>
    <scope>NUCLEOTIDE SEQUENCE [LARGE SCALE GENOMIC DNA]</scope>
    <source>
        <strain evidence="7">DSM 11005</strain>
    </source>
</reference>
<dbReference type="NCBIfam" id="TIGR00254">
    <property type="entry name" value="GGDEF"/>
    <property type="match status" value="1"/>
</dbReference>
<dbReference type="SUPFAM" id="SSF55073">
    <property type="entry name" value="Nucleotide cyclase"/>
    <property type="match status" value="1"/>
</dbReference>
<accession>A0A1G6KTH1</accession>